<evidence type="ECO:0000313" key="1">
    <source>
        <dbReference type="EMBL" id="CUS04786.2"/>
    </source>
</evidence>
<dbReference type="EMBL" id="LN890655">
    <property type="protein sequence ID" value="CUS04786.2"/>
    <property type="molecule type" value="Genomic_DNA"/>
</dbReference>
<protein>
    <submittedName>
        <fullName evidence="1">Uncharacterized protein</fullName>
    </submittedName>
</protein>
<dbReference type="OrthoDB" id="164428at2"/>
<gene>
    <name evidence="1" type="ORF">CFX0092_A2908</name>
</gene>
<dbReference type="RefSeq" id="WP_095044072.1">
    <property type="nucleotide sequence ID" value="NZ_LN890655.1"/>
</dbReference>
<keyword evidence="2" id="KW-1185">Reference proteome</keyword>
<evidence type="ECO:0000313" key="2">
    <source>
        <dbReference type="Proteomes" id="UP000215027"/>
    </source>
</evidence>
<organism evidence="1 2">
    <name type="scientific">Candidatus Promineifilum breve</name>
    <dbReference type="NCBI Taxonomy" id="1806508"/>
    <lineage>
        <taxon>Bacteria</taxon>
        <taxon>Bacillati</taxon>
        <taxon>Chloroflexota</taxon>
        <taxon>Ardenticatenia</taxon>
        <taxon>Candidatus Promineifilales</taxon>
        <taxon>Candidatus Promineifilaceae</taxon>
        <taxon>Candidatus Promineifilum</taxon>
    </lineage>
</organism>
<proteinExistence type="predicted"/>
<accession>A0A160T403</accession>
<dbReference type="KEGG" id="pbf:CFX0092_A2908"/>
<dbReference type="AlphaFoldDB" id="A0A160T403"/>
<sequence length="117" mass="13588">MNTDDFEGEARHSAAEWAFVQLVETVDKTDHAIKLRLHINPECFVQIYANVQKELYSYTLVLNRSRLYGRDCDGKSWHRHPYDDPESHDKSLEGRKAVTLEQFLAEVQQILQAEGLL</sequence>
<dbReference type="Proteomes" id="UP000215027">
    <property type="component" value="Chromosome I"/>
</dbReference>
<reference evidence="1" key="1">
    <citation type="submission" date="2016-01" db="EMBL/GenBank/DDBJ databases">
        <authorList>
            <person name="Mcilroy J.S."/>
            <person name="Karst M S."/>
            <person name="Albertsen M."/>
        </authorList>
    </citation>
    <scope>NUCLEOTIDE SEQUENCE</scope>
    <source>
        <strain evidence="1">Cfx-K</strain>
    </source>
</reference>
<name>A0A160T403_9CHLR</name>